<name>A0A377ELZ2_ECOLX</name>
<dbReference type="Proteomes" id="UP000255057">
    <property type="component" value="Unassembled WGS sequence"/>
</dbReference>
<protein>
    <recommendedName>
        <fullName evidence="3">Phage protein</fullName>
    </recommendedName>
</protein>
<dbReference type="RefSeq" id="WP_000275950.1">
    <property type="nucleotide sequence ID" value="NZ_AP018808.1"/>
</dbReference>
<dbReference type="AlphaFoldDB" id="A0A377ELZ2"/>
<reference evidence="1 2" key="1">
    <citation type="submission" date="2018-06" db="EMBL/GenBank/DDBJ databases">
        <authorList>
            <consortium name="Pathogen Informatics"/>
            <person name="Doyle S."/>
        </authorList>
    </citation>
    <scope>NUCLEOTIDE SEQUENCE [LARGE SCALE GENOMIC DNA]</scope>
    <source>
        <strain evidence="1 2">NCTC8960</strain>
    </source>
</reference>
<evidence type="ECO:0008006" key="3">
    <source>
        <dbReference type="Google" id="ProtNLM"/>
    </source>
</evidence>
<evidence type="ECO:0000313" key="2">
    <source>
        <dbReference type="Proteomes" id="UP000255057"/>
    </source>
</evidence>
<proteinExistence type="predicted"/>
<organism evidence="1 2">
    <name type="scientific">Escherichia coli</name>
    <dbReference type="NCBI Taxonomy" id="562"/>
    <lineage>
        <taxon>Bacteria</taxon>
        <taxon>Pseudomonadati</taxon>
        <taxon>Pseudomonadota</taxon>
        <taxon>Gammaproteobacteria</taxon>
        <taxon>Enterobacterales</taxon>
        <taxon>Enterobacteriaceae</taxon>
        <taxon>Escherichia</taxon>
    </lineage>
</organism>
<accession>A0A377ELZ2</accession>
<evidence type="ECO:0000313" key="1">
    <source>
        <dbReference type="EMBL" id="STN13932.1"/>
    </source>
</evidence>
<sequence length="106" mass="12520">MYISLSTIFFICLAIWLLRIWQDCSVSHAAAVRNKNALIKEAENVVLSMDHLSWTEMTTGQQEVYECAIERLRLLKSYKKNHAPDSFPFLKEWPRWYDPKKATINR</sequence>
<dbReference type="EMBL" id="UGFO01000006">
    <property type="protein sequence ID" value="STN13932.1"/>
    <property type="molecule type" value="Genomic_DNA"/>
</dbReference>
<gene>
    <name evidence="1" type="ORF">NCTC8960_04294</name>
</gene>